<dbReference type="Proteomes" id="UP000887565">
    <property type="component" value="Unplaced"/>
</dbReference>
<evidence type="ECO:0000313" key="1">
    <source>
        <dbReference type="Proteomes" id="UP000887565"/>
    </source>
</evidence>
<organism evidence="1 2">
    <name type="scientific">Romanomermis culicivorax</name>
    <name type="common">Nematode worm</name>
    <dbReference type="NCBI Taxonomy" id="13658"/>
    <lineage>
        <taxon>Eukaryota</taxon>
        <taxon>Metazoa</taxon>
        <taxon>Ecdysozoa</taxon>
        <taxon>Nematoda</taxon>
        <taxon>Enoplea</taxon>
        <taxon>Dorylaimia</taxon>
        <taxon>Mermithida</taxon>
        <taxon>Mermithoidea</taxon>
        <taxon>Mermithidae</taxon>
        <taxon>Romanomermis</taxon>
    </lineage>
</organism>
<dbReference type="AlphaFoldDB" id="A0A915KG50"/>
<accession>A0A915KG50</accession>
<proteinExistence type="predicted"/>
<name>A0A915KG50_ROMCU</name>
<evidence type="ECO:0000313" key="2">
    <source>
        <dbReference type="WBParaSite" id="nRc.2.0.1.t36939-RA"/>
    </source>
</evidence>
<keyword evidence="1" id="KW-1185">Reference proteome</keyword>
<protein>
    <submittedName>
        <fullName evidence="2">Uncharacterized protein</fullName>
    </submittedName>
</protein>
<sequence length="86" mass="10087">MLKFYQNYERNSKGDKDVGFPHNIFVYVTPGGPRDNLDSIIRMMINTQKVYVAPNSKCPINDFNRANCGKSSDIKCRRWKIWRQPC</sequence>
<reference evidence="2" key="1">
    <citation type="submission" date="2022-11" db="UniProtKB">
        <authorList>
            <consortium name="WormBaseParasite"/>
        </authorList>
    </citation>
    <scope>IDENTIFICATION</scope>
</reference>
<dbReference type="WBParaSite" id="nRc.2.0.1.t36939-RA">
    <property type="protein sequence ID" value="nRc.2.0.1.t36939-RA"/>
    <property type="gene ID" value="nRc.2.0.1.g36939"/>
</dbReference>